<comment type="caution">
    <text evidence="6">The sequence shown here is derived from an EMBL/GenBank/DDBJ whole genome shotgun (WGS) entry which is preliminary data.</text>
</comment>
<protein>
    <submittedName>
        <fullName evidence="6">Propionate kinase</fullName>
    </submittedName>
</protein>
<dbReference type="EMBL" id="AEAI01002944">
    <property type="protein sequence ID" value="EGH48258.1"/>
    <property type="molecule type" value="Genomic_DNA"/>
</dbReference>
<evidence type="ECO:0000256" key="3">
    <source>
        <dbReference type="ARBA" id="ARBA00022741"/>
    </source>
</evidence>
<evidence type="ECO:0000256" key="5">
    <source>
        <dbReference type="ARBA" id="ARBA00022840"/>
    </source>
</evidence>
<dbReference type="Proteomes" id="UP000004986">
    <property type="component" value="Unassembled WGS sequence"/>
</dbReference>
<dbReference type="SUPFAM" id="SSF53067">
    <property type="entry name" value="Actin-like ATPase domain"/>
    <property type="match status" value="1"/>
</dbReference>
<feature type="non-terminal residue" evidence="6">
    <location>
        <position position="99"/>
    </location>
</feature>
<evidence type="ECO:0000313" key="7">
    <source>
        <dbReference type="Proteomes" id="UP000004986"/>
    </source>
</evidence>
<keyword evidence="4 6" id="KW-0418">Kinase</keyword>
<keyword evidence="2" id="KW-0808">Transferase</keyword>
<comment type="similarity">
    <text evidence="1">Belongs to the acetokinase family.</text>
</comment>
<dbReference type="GO" id="GO:0016301">
    <property type="term" value="F:kinase activity"/>
    <property type="evidence" value="ECO:0007669"/>
    <property type="project" value="UniProtKB-KW"/>
</dbReference>
<keyword evidence="7" id="KW-1185">Reference proteome</keyword>
<gene>
    <name evidence="6" type="ORF">PSYPI_40579</name>
</gene>
<dbReference type="InterPro" id="IPR043129">
    <property type="entry name" value="ATPase_NBD"/>
</dbReference>
<proteinExistence type="inferred from homology"/>
<dbReference type="PROSITE" id="PS01075">
    <property type="entry name" value="ACETATE_KINASE_1"/>
    <property type="match status" value="1"/>
</dbReference>
<evidence type="ECO:0000313" key="6">
    <source>
        <dbReference type="EMBL" id="EGH48258.1"/>
    </source>
</evidence>
<sequence>MTDRSQPVLLVLNTGSSSIKFSLYNAAALAASAPQCLGNGSFEVRKDTERLIFQNTGSAAQKREEWPRNDTSPGSGTLVNLMDWIERHADGKICAAALR</sequence>
<accession>F3GMF5</accession>
<evidence type="ECO:0000256" key="4">
    <source>
        <dbReference type="ARBA" id="ARBA00022777"/>
    </source>
</evidence>
<dbReference type="HOGENOM" id="CLU_156240_0_0_6"/>
<dbReference type="InterPro" id="IPR023865">
    <property type="entry name" value="Aliphatic_acid_kinase_CS"/>
</dbReference>
<dbReference type="AlphaFoldDB" id="F3GMF5"/>
<evidence type="ECO:0000256" key="2">
    <source>
        <dbReference type="ARBA" id="ARBA00022679"/>
    </source>
</evidence>
<organism evidence="6 7">
    <name type="scientific">Pseudomonas syringae pv. pisi str. 1704B</name>
    <dbReference type="NCBI Taxonomy" id="629263"/>
    <lineage>
        <taxon>Bacteria</taxon>
        <taxon>Pseudomonadati</taxon>
        <taxon>Pseudomonadota</taxon>
        <taxon>Gammaproteobacteria</taxon>
        <taxon>Pseudomonadales</taxon>
        <taxon>Pseudomonadaceae</taxon>
        <taxon>Pseudomonas</taxon>
        <taxon>Pseudomonas syringae</taxon>
    </lineage>
</organism>
<name>F3GMF5_PSESJ</name>
<dbReference type="GO" id="GO:0005524">
    <property type="term" value="F:ATP binding"/>
    <property type="evidence" value="ECO:0007669"/>
    <property type="project" value="UniProtKB-KW"/>
</dbReference>
<reference evidence="6 7" key="1">
    <citation type="journal article" date="2011" name="PLoS Pathog.">
        <title>Dynamic evolution of pathogenicity revealed by sequencing and comparative genomics of 19 Pseudomonas syringae isolates.</title>
        <authorList>
            <person name="Baltrus D.A."/>
            <person name="Nishimura M.T."/>
            <person name="Romanchuk A."/>
            <person name="Chang J.H."/>
            <person name="Mukhtar M.S."/>
            <person name="Cherkis K."/>
            <person name="Roach J."/>
            <person name="Grant S.R."/>
            <person name="Jones C.D."/>
            <person name="Dangl J.L."/>
        </authorList>
    </citation>
    <scope>NUCLEOTIDE SEQUENCE [LARGE SCALE GENOMIC DNA]</scope>
    <source>
        <strain evidence="6 7">1704B</strain>
    </source>
</reference>
<keyword evidence="3" id="KW-0547">Nucleotide-binding</keyword>
<dbReference type="GO" id="GO:0016774">
    <property type="term" value="F:phosphotransferase activity, carboxyl group as acceptor"/>
    <property type="evidence" value="ECO:0007669"/>
    <property type="project" value="InterPro"/>
</dbReference>
<evidence type="ECO:0000256" key="1">
    <source>
        <dbReference type="ARBA" id="ARBA00008748"/>
    </source>
</evidence>
<keyword evidence="5" id="KW-0067">ATP-binding</keyword>
<dbReference type="Gene3D" id="3.30.420.40">
    <property type="match status" value="1"/>
</dbReference>